<keyword evidence="1" id="KW-0472">Membrane</keyword>
<comment type="caution">
    <text evidence="2">The sequence shown here is derived from an EMBL/GenBank/DDBJ whole genome shotgun (WGS) entry which is preliminary data.</text>
</comment>
<gene>
    <name evidence="2" type="ORF">GCM10022287_37600</name>
</gene>
<dbReference type="Proteomes" id="UP001501079">
    <property type="component" value="Unassembled WGS sequence"/>
</dbReference>
<accession>A0ABP8ACN6</accession>
<evidence type="ECO:0000313" key="2">
    <source>
        <dbReference type="EMBL" id="GAA4181782.1"/>
    </source>
</evidence>
<evidence type="ECO:0000313" key="3">
    <source>
        <dbReference type="Proteomes" id="UP001501079"/>
    </source>
</evidence>
<feature type="transmembrane region" description="Helical" evidence="1">
    <location>
        <begin position="46"/>
        <end position="67"/>
    </location>
</feature>
<feature type="transmembrane region" description="Helical" evidence="1">
    <location>
        <begin position="79"/>
        <end position="104"/>
    </location>
</feature>
<keyword evidence="3" id="KW-1185">Reference proteome</keyword>
<dbReference type="PANTHER" id="PTHR34980">
    <property type="entry name" value="INNER MEMBRANE PROTEIN-RELATED-RELATED"/>
    <property type="match status" value="1"/>
</dbReference>
<name>A0ABP8ACN6_9MICO</name>
<proteinExistence type="predicted"/>
<dbReference type="Pfam" id="PF05656">
    <property type="entry name" value="DUF805"/>
    <property type="match status" value="1"/>
</dbReference>
<reference evidence="3" key="1">
    <citation type="journal article" date="2019" name="Int. J. Syst. Evol. Microbiol.">
        <title>The Global Catalogue of Microorganisms (GCM) 10K type strain sequencing project: providing services to taxonomists for standard genome sequencing and annotation.</title>
        <authorList>
            <consortium name="The Broad Institute Genomics Platform"/>
            <consortium name="The Broad Institute Genome Sequencing Center for Infectious Disease"/>
            <person name="Wu L."/>
            <person name="Ma J."/>
        </authorList>
    </citation>
    <scope>NUCLEOTIDE SEQUENCE [LARGE SCALE GENOMIC DNA]</scope>
    <source>
        <strain evidence="3">JCM 17591</strain>
    </source>
</reference>
<dbReference type="InterPro" id="IPR008523">
    <property type="entry name" value="DUF805"/>
</dbReference>
<feature type="transmembrane region" description="Helical" evidence="1">
    <location>
        <begin position="116"/>
        <end position="136"/>
    </location>
</feature>
<dbReference type="PANTHER" id="PTHR34980:SF2">
    <property type="entry name" value="INNER MEMBRANE PROTEIN YHAH-RELATED"/>
    <property type="match status" value="1"/>
</dbReference>
<keyword evidence="1" id="KW-1133">Transmembrane helix</keyword>
<evidence type="ECO:0000256" key="1">
    <source>
        <dbReference type="SAM" id="Phobius"/>
    </source>
</evidence>
<keyword evidence="1" id="KW-0812">Transmembrane</keyword>
<organism evidence="2 3">
    <name type="scientific">Gryllotalpicola koreensis</name>
    <dbReference type="NCBI Taxonomy" id="993086"/>
    <lineage>
        <taxon>Bacteria</taxon>
        <taxon>Bacillati</taxon>
        <taxon>Actinomycetota</taxon>
        <taxon>Actinomycetes</taxon>
        <taxon>Micrococcales</taxon>
        <taxon>Microbacteriaceae</taxon>
        <taxon>Gryllotalpicola</taxon>
    </lineage>
</organism>
<dbReference type="EMBL" id="BAABBW010000007">
    <property type="protein sequence ID" value="GAA4181782.1"/>
    <property type="molecule type" value="Genomic_DNA"/>
</dbReference>
<sequence>MLYRPPRSDPSTPLDQPYYGIGFFAGWKRYWQKYATFSGRASRSEFWWAFLGNAICFLILTGALYVPGAVIATQNGSQALVLTGSFVMLAFVLAAVVPAYAILWRRLHDANLAGPFALFALFPYAGTVWLIVIGCLTPKLEGARFDVH</sequence>
<protein>
    <recommendedName>
        <fullName evidence="4">DUF805 domain-containing protein</fullName>
    </recommendedName>
</protein>
<evidence type="ECO:0008006" key="4">
    <source>
        <dbReference type="Google" id="ProtNLM"/>
    </source>
</evidence>